<name>X1CXQ2_9ZZZZ</name>
<organism evidence="7">
    <name type="scientific">marine sediment metagenome</name>
    <dbReference type="NCBI Taxonomy" id="412755"/>
    <lineage>
        <taxon>unclassified sequences</taxon>
        <taxon>metagenomes</taxon>
        <taxon>ecological metagenomes</taxon>
    </lineage>
</organism>
<dbReference type="Gene3D" id="1.10.760.10">
    <property type="entry name" value="Cytochrome c-like domain"/>
    <property type="match status" value="1"/>
</dbReference>
<dbReference type="AlphaFoldDB" id="X1CXQ2"/>
<feature type="domain" description="Cytochrome c" evidence="6">
    <location>
        <begin position="52"/>
        <end position="176"/>
    </location>
</feature>
<dbReference type="GO" id="GO:0004130">
    <property type="term" value="F:cytochrome-c peroxidase activity"/>
    <property type="evidence" value="ECO:0007669"/>
    <property type="project" value="TreeGrafter"/>
</dbReference>
<keyword evidence="4" id="KW-0560">Oxidoreductase</keyword>
<evidence type="ECO:0000256" key="2">
    <source>
        <dbReference type="ARBA" id="ARBA00022723"/>
    </source>
</evidence>
<keyword evidence="3" id="KW-0732">Signal</keyword>
<keyword evidence="2" id="KW-0479">Metal-binding</keyword>
<dbReference type="GO" id="GO:0009055">
    <property type="term" value="F:electron transfer activity"/>
    <property type="evidence" value="ECO:0007669"/>
    <property type="project" value="InterPro"/>
</dbReference>
<dbReference type="PROSITE" id="PS51007">
    <property type="entry name" value="CYTC"/>
    <property type="match status" value="1"/>
</dbReference>
<evidence type="ECO:0000256" key="5">
    <source>
        <dbReference type="ARBA" id="ARBA00023004"/>
    </source>
</evidence>
<dbReference type="InterPro" id="IPR036909">
    <property type="entry name" value="Cyt_c-like_dom_sf"/>
</dbReference>
<reference evidence="7" key="1">
    <citation type="journal article" date="2014" name="Front. Microbiol.">
        <title>High frequency of phylogenetically diverse reductive dehalogenase-homologous genes in deep subseafloor sedimentary metagenomes.</title>
        <authorList>
            <person name="Kawai M."/>
            <person name="Futagami T."/>
            <person name="Toyoda A."/>
            <person name="Takaki Y."/>
            <person name="Nishi S."/>
            <person name="Hori S."/>
            <person name="Arai W."/>
            <person name="Tsubouchi T."/>
            <person name="Morono Y."/>
            <person name="Uchiyama I."/>
            <person name="Ito T."/>
            <person name="Fujiyama A."/>
            <person name="Inagaki F."/>
            <person name="Takami H."/>
        </authorList>
    </citation>
    <scope>NUCLEOTIDE SEQUENCE</scope>
    <source>
        <strain evidence="7">Expedition CK06-06</strain>
    </source>
</reference>
<gene>
    <name evidence="7" type="ORF">S01H4_52434</name>
</gene>
<dbReference type="Pfam" id="PF00034">
    <property type="entry name" value="Cytochrom_C"/>
    <property type="match status" value="1"/>
</dbReference>
<feature type="non-terminal residue" evidence="7">
    <location>
        <position position="1"/>
    </location>
</feature>
<evidence type="ECO:0000256" key="3">
    <source>
        <dbReference type="ARBA" id="ARBA00022729"/>
    </source>
</evidence>
<dbReference type="GO" id="GO:0046872">
    <property type="term" value="F:metal ion binding"/>
    <property type="evidence" value="ECO:0007669"/>
    <property type="project" value="UniProtKB-KW"/>
</dbReference>
<proteinExistence type="predicted"/>
<comment type="caution">
    <text evidence="7">The sequence shown here is derived from an EMBL/GenBank/DDBJ whole genome shotgun (WGS) entry which is preliminary data.</text>
</comment>
<dbReference type="InterPro" id="IPR009056">
    <property type="entry name" value="Cyt_c-like_dom"/>
</dbReference>
<protein>
    <recommendedName>
        <fullName evidence="6">Cytochrome c domain-containing protein</fullName>
    </recommendedName>
</protein>
<evidence type="ECO:0000256" key="4">
    <source>
        <dbReference type="ARBA" id="ARBA00023002"/>
    </source>
</evidence>
<dbReference type="PANTHER" id="PTHR30600:SF10">
    <property type="entry name" value="BLL6722 PROTEIN"/>
    <property type="match status" value="1"/>
</dbReference>
<dbReference type="GO" id="GO:0020037">
    <property type="term" value="F:heme binding"/>
    <property type="evidence" value="ECO:0007669"/>
    <property type="project" value="InterPro"/>
</dbReference>
<keyword evidence="1" id="KW-0349">Heme</keyword>
<accession>X1CXQ2</accession>
<dbReference type="SUPFAM" id="SSF46626">
    <property type="entry name" value="Cytochrome c"/>
    <property type="match status" value="1"/>
</dbReference>
<sequence>PSPFDYYEPLRSIQTALGDDLEDLEALEEEEPDLHEEYMKVLSASQANPISESAKRGRELFFSQRGGCTACHVGANFSDEKYQNLGVGMDKNDPDLGRFAITGDEKDRGAFKTPTIRNVALTAPYMHDGSLKTLEQVVEWYNKGGHPNPQLSKDVRPLDLNAQEEQDLVEFMKACTGDFPHVETGRLPQ</sequence>
<evidence type="ECO:0000313" key="7">
    <source>
        <dbReference type="EMBL" id="GAH12617.1"/>
    </source>
</evidence>
<evidence type="ECO:0000259" key="6">
    <source>
        <dbReference type="PROSITE" id="PS51007"/>
    </source>
</evidence>
<dbReference type="PANTHER" id="PTHR30600">
    <property type="entry name" value="CYTOCHROME C PEROXIDASE-RELATED"/>
    <property type="match status" value="1"/>
</dbReference>
<dbReference type="EMBL" id="BART01029957">
    <property type="protein sequence ID" value="GAH12617.1"/>
    <property type="molecule type" value="Genomic_DNA"/>
</dbReference>
<dbReference type="InterPro" id="IPR051395">
    <property type="entry name" value="Cytochrome_c_Peroxidase/MauG"/>
</dbReference>
<keyword evidence="5" id="KW-0408">Iron</keyword>
<evidence type="ECO:0000256" key="1">
    <source>
        <dbReference type="ARBA" id="ARBA00022617"/>
    </source>
</evidence>